<organism evidence="2 3">
    <name type="scientific">Mycena alexandri</name>
    <dbReference type="NCBI Taxonomy" id="1745969"/>
    <lineage>
        <taxon>Eukaryota</taxon>
        <taxon>Fungi</taxon>
        <taxon>Dikarya</taxon>
        <taxon>Basidiomycota</taxon>
        <taxon>Agaricomycotina</taxon>
        <taxon>Agaricomycetes</taxon>
        <taxon>Agaricomycetidae</taxon>
        <taxon>Agaricales</taxon>
        <taxon>Marasmiineae</taxon>
        <taxon>Mycenaceae</taxon>
        <taxon>Mycena</taxon>
    </lineage>
</organism>
<proteinExistence type="predicted"/>
<feature type="region of interest" description="Disordered" evidence="1">
    <location>
        <begin position="14"/>
        <end position="41"/>
    </location>
</feature>
<comment type="caution">
    <text evidence="2">The sequence shown here is derived from an EMBL/GenBank/DDBJ whole genome shotgun (WGS) entry which is preliminary data.</text>
</comment>
<gene>
    <name evidence="2" type="ORF">C8F04DRAFT_1311542</name>
</gene>
<keyword evidence="3" id="KW-1185">Reference proteome</keyword>
<sequence>MAASMMLGGTTSRQFPSLVGKDSLPKSVNGTFGGTDERNVRTQNKATVQGVAASKFVGHCAQALAGHQGIHENMYSANINDFNSLKPGHIIVALNPVGTPPLHLVLGEVVTMYTKNTMHDWIPTATSVGAPSYICIQGYASIAGPMFTSMSCPKLACGSFLQIPRTHLIFSFASFDSKIMWQQIPRRYLNDLLHLGQHSSHAVYYNYHTSSMSNALPSFQSKIILTPFANTSIHQFNFPRFELGFFVVCQRSTQNMLFSPNPNPAGRAPPYVSVEHPIGAALPAAPRNLCEMQEEPLASKLKKAIQSEC</sequence>
<dbReference type="AlphaFoldDB" id="A0AAD6WV62"/>
<reference evidence="2" key="1">
    <citation type="submission" date="2023-03" db="EMBL/GenBank/DDBJ databases">
        <title>Massive genome expansion in bonnet fungi (Mycena s.s.) driven by repeated elements and novel gene families across ecological guilds.</title>
        <authorList>
            <consortium name="Lawrence Berkeley National Laboratory"/>
            <person name="Harder C.B."/>
            <person name="Miyauchi S."/>
            <person name="Viragh M."/>
            <person name="Kuo A."/>
            <person name="Thoen E."/>
            <person name="Andreopoulos B."/>
            <person name="Lu D."/>
            <person name="Skrede I."/>
            <person name="Drula E."/>
            <person name="Henrissat B."/>
            <person name="Morin E."/>
            <person name="Kohler A."/>
            <person name="Barry K."/>
            <person name="LaButti K."/>
            <person name="Morin E."/>
            <person name="Salamov A."/>
            <person name="Lipzen A."/>
            <person name="Mereny Z."/>
            <person name="Hegedus B."/>
            <person name="Baldrian P."/>
            <person name="Stursova M."/>
            <person name="Weitz H."/>
            <person name="Taylor A."/>
            <person name="Grigoriev I.V."/>
            <person name="Nagy L.G."/>
            <person name="Martin F."/>
            <person name="Kauserud H."/>
        </authorList>
    </citation>
    <scope>NUCLEOTIDE SEQUENCE</scope>
    <source>
        <strain evidence="2">CBHHK200</strain>
    </source>
</reference>
<dbReference type="EMBL" id="JARJCM010000213">
    <property type="protein sequence ID" value="KAJ7022239.1"/>
    <property type="molecule type" value="Genomic_DNA"/>
</dbReference>
<evidence type="ECO:0000313" key="3">
    <source>
        <dbReference type="Proteomes" id="UP001218188"/>
    </source>
</evidence>
<name>A0AAD6WV62_9AGAR</name>
<protein>
    <submittedName>
        <fullName evidence="2">Uncharacterized protein</fullName>
    </submittedName>
</protein>
<evidence type="ECO:0000313" key="2">
    <source>
        <dbReference type="EMBL" id="KAJ7022239.1"/>
    </source>
</evidence>
<evidence type="ECO:0000256" key="1">
    <source>
        <dbReference type="SAM" id="MobiDB-lite"/>
    </source>
</evidence>
<accession>A0AAD6WV62</accession>
<dbReference type="Proteomes" id="UP001218188">
    <property type="component" value="Unassembled WGS sequence"/>
</dbReference>